<protein>
    <submittedName>
        <fullName evidence="2">Uncharacterized protein</fullName>
    </submittedName>
</protein>
<dbReference type="AlphaFoldDB" id="A0A6I8M048"/>
<feature type="compositionally biased region" description="Polar residues" evidence="1">
    <location>
        <begin position="11"/>
        <end position="22"/>
    </location>
</feature>
<keyword evidence="3" id="KW-1185">Reference proteome</keyword>
<reference evidence="2 3" key="1">
    <citation type="submission" date="2019-09" db="EMBL/GenBank/DDBJ databases">
        <authorList>
            <person name="Leyn A S."/>
        </authorList>
    </citation>
    <scope>NUCLEOTIDE SEQUENCE [LARGE SCALE GENOMIC DNA]</scope>
    <source>
        <strain evidence="2">AA231_1</strain>
    </source>
</reference>
<sequence>MIDAVSAPVAISSNPRSACGSSGSVFPSNTISSRLSRSATSITVSAFSDCRPRLRLVLGLAPSASTGHR</sequence>
<name>A0A6I8M048_9PSEU</name>
<gene>
    <name evidence="2" type="ORF">AA23TX_07671</name>
</gene>
<proteinExistence type="predicted"/>
<evidence type="ECO:0000313" key="3">
    <source>
        <dbReference type="Proteomes" id="UP000399805"/>
    </source>
</evidence>
<feature type="region of interest" description="Disordered" evidence="1">
    <location>
        <begin position="1"/>
        <end position="22"/>
    </location>
</feature>
<evidence type="ECO:0000256" key="1">
    <source>
        <dbReference type="SAM" id="MobiDB-lite"/>
    </source>
</evidence>
<accession>A0A6I8M048</accession>
<dbReference type="Proteomes" id="UP000399805">
    <property type="component" value="Unassembled WGS sequence"/>
</dbReference>
<dbReference type="EMBL" id="CABVGP010000003">
    <property type="protein sequence ID" value="VVJ22755.1"/>
    <property type="molecule type" value="Genomic_DNA"/>
</dbReference>
<organism evidence="2 3">
    <name type="scientific">Amycolatopsis camponoti</name>
    <dbReference type="NCBI Taxonomy" id="2606593"/>
    <lineage>
        <taxon>Bacteria</taxon>
        <taxon>Bacillati</taxon>
        <taxon>Actinomycetota</taxon>
        <taxon>Actinomycetes</taxon>
        <taxon>Pseudonocardiales</taxon>
        <taxon>Pseudonocardiaceae</taxon>
        <taxon>Amycolatopsis</taxon>
    </lineage>
</organism>
<evidence type="ECO:0000313" key="2">
    <source>
        <dbReference type="EMBL" id="VVJ22755.1"/>
    </source>
</evidence>